<dbReference type="Proteomes" id="UP000254937">
    <property type="component" value="Unassembled WGS sequence"/>
</dbReference>
<keyword evidence="4" id="KW-0812">Transmembrane</keyword>
<feature type="domain" description="Major facilitator superfamily (MFS) profile" evidence="5">
    <location>
        <begin position="163"/>
        <end position="552"/>
    </location>
</feature>
<dbReference type="EMBL" id="KZ851856">
    <property type="protein sequence ID" value="RDK41178.1"/>
    <property type="molecule type" value="Genomic_DNA"/>
</dbReference>
<dbReference type="InterPro" id="IPR020846">
    <property type="entry name" value="MFS_dom"/>
</dbReference>
<dbReference type="InterPro" id="IPR036259">
    <property type="entry name" value="MFS_trans_sf"/>
</dbReference>
<dbReference type="AlphaFoldDB" id="A0A370PG70"/>
<dbReference type="PROSITE" id="PS50850">
    <property type="entry name" value="MFS"/>
    <property type="match status" value="1"/>
</dbReference>
<comment type="subcellular location">
    <subcellularLocation>
        <location evidence="1">Membrane</location>
        <topology evidence="1">Multi-pass membrane protein</topology>
    </subcellularLocation>
</comment>
<evidence type="ECO:0000256" key="2">
    <source>
        <dbReference type="ARBA" id="ARBA00006727"/>
    </source>
</evidence>
<organism evidence="6 7">
    <name type="scientific">Aspergillus phoenicis ATCC 13157</name>
    <dbReference type="NCBI Taxonomy" id="1353007"/>
    <lineage>
        <taxon>Eukaryota</taxon>
        <taxon>Fungi</taxon>
        <taxon>Dikarya</taxon>
        <taxon>Ascomycota</taxon>
        <taxon>Pezizomycotina</taxon>
        <taxon>Eurotiomycetes</taxon>
        <taxon>Eurotiomycetidae</taxon>
        <taxon>Eurotiales</taxon>
        <taxon>Aspergillaceae</taxon>
        <taxon>Aspergillus</taxon>
    </lineage>
</organism>
<feature type="transmembrane region" description="Helical" evidence="4">
    <location>
        <begin position="292"/>
        <end position="311"/>
    </location>
</feature>
<feature type="transmembrane region" description="Helical" evidence="4">
    <location>
        <begin position="495"/>
        <end position="515"/>
    </location>
</feature>
<evidence type="ECO:0000259" key="5">
    <source>
        <dbReference type="PROSITE" id="PS50850"/>
    </source>
</evidence>
<dbReference type="InterPro" id="IPR011701">
    <property type="entry name" value="MFS"/>
</dbReference>
<proteinExistence type="inferred from homology"/>
<keyword evidence="4" id="KW-1133">Transmembrane helix</keyword>
<feature type="transmembrane region" description="Helical" evidence="4">
    <location>
        <begin position="234"/>
        <end position="254"/>
    </location>
</feature>
<dbReference type="GO" id="GO:0022857">
    <property type="term" value="F:transmembrane transporter activity"/>
    <property type="evidence" value="ECO:0007669"/>
    <property type="project" value="InterPro"/>
</dbReference>
<dbReference type="GO" id="GO:0016020">
    <property type="term" value="C:membrane"/>
    <property type="evidence" value="ECO:0007669"/>
    <property type="project" value="UniProtKB-SubCell"/>
</dbReference>
<feature type="transmembrane region" description="Helical" evidence="4">
    <location>
        <begin position="323"/>
        <end position="344"/>
    </location>
</feature>
<feature type="transmembrane region" description="Helical" evidence="4">
    <location>
        <begin position="260"/>
        <end position="285"/>
    </location>
</feature>
<evidence type="ECO:0000256" key="3">
    <source>
        <dbReference type="SAM" id="MobiDB-lite"/>
    </source>
</evidence>
<dbReference type="Pfam" id="PF07690">
    <property type="entry name" value="MFS_1"/>
    <property type="match status" value="1"/>
</dbReference>
<feature type="transmembrane region" description="Helical" evidence="4">
    <location>
        <begin position="431"/>
        <end position="451"/>
    </location>
</feature>
<keyword evidence="7" id="KW-1185">Reference proteome</keyword>
<feature type="transmembrane region" description="Helical" evidence="4">
    <location>
        <begin position="162"/>
        <end position="185"/>
    </location>
</feature>
<evidence type="ECO:0000313" key="6">
    <source>
        <dbReference type="EMBL" id="RDK41178.1"/>
    </source>
</evidence>
<name>A0A370PG70_ASPPH</name>
<feature type="region of interest" description="Disordered" evidence="3">
    <location>
        <begin position="123"/>
        <end position="158"/>
    </location>
</feature>
<gene>
    <name evidence="6" type="ORF">M752DRAFT_319895</name>
</gene>
<dbReference type="SUPFAM" id="SSF103473">
    <property type="entry name" value="MFS general substrate transporter"/>
    <property type="match status" value="1"/>
</dbReference>
<feature type="transmembrane region" description="Helical" evidence="4">
    <location>
        <begin position="205"/>
        <end position="227"/>
    </location>
</feature>
<feature type="transmembrane region" description="Helical" evidence="4">
    <location>
        <begin position="365"/>
        <end position="387"/>
    </location>
</feature>
<evidence type="ECO:0000313" key="7">
    <source>
        <dbReference type="Proteomes" id="UP000254937"/>
    </source>
</evidence>
<feature type="compositionally biased region" description="Polar residues" evidence="3">
    <location>
        <begin position="1"/>
        <end position="17"/>
    </location>
</feature>
<feature type="transmembrane region" description="Helical" evidence="4">
    <location>
        <begin position="402"/>
        <end position="419"/>
    </location>
</feature>
<protein>
    <submittedName>
        <fullName evidence="6">MFS general substrate transporter</fullName>
    </submittedName>
</protein>
<feature type="region of interest" description="Disordered" evidence="3">
    <location>
        <begin position="1"/>
        <end position="21"/>
    </location>
</feature>
<reference evidence="6 7" key="1">
    <citation type="submission" date="2018-07" db="EMBL/GenBank/DDBJ databases">
        <title>Section-level genome sequencing of Aspergillus section Nigri to investigate inter- and intra-species variation.</title>
        <authorList>
            <consortium name="DOE Joint Genome Institute"/>
            <person name="Vesth T.C."/>
            <person name="Nybo J.L."/>
            <person name="Theobald S."/>
            <person name="Frisvad J.C."/>
            <person name="Larsen T.O."/>
            <person name="Nielsen K.F."/>
            <person name="Hoof J.B."/>
            <person name="Brandl J."/>
            <person name="Salamov A."/>
            <person name="Riley R."/>
            <person name="Gladden J.M."/>
            <person name="Phatale P."/>
            <person name="Nielsen M.T."/>
            <person name="Lyhne E.K."/>
            <person name="Kogle M.E."/>
            <person name="Strasser K."/>
            <person name="McDonnell E."/>
            <person name="Barry K."/>
            <person name="Clum A."/>
            <person name="Chen C."/>
            <person name="Nolan M."/>
            <person name="Sandor L."/>
            <person name="Kuo A."/>
            <person name="Lipzen A."/>
            <person name="Hainaut M."/>
            <person name="Drula E."/>
            <person name="Tsang A."/>
            <person name="Magnuson J.K."/>
            <person name="Henrissat B."/>
            <person name="Wiebenga A."/>
            <person name="Simmons B.A."/>
            <person name="Makela M.R."/>
            <person name="De vries R.P."/>
            <person name="Grigoriev I.V."/>
            <person name="Mortensen U.H."/>
            <person name="Baker S.E."/>
            <person name="Andersen M.R."/>
        </authorList>
    </citation>
    <scope>NUCLEOTIDE SEQUENCE [LARGE SCALE GENOMIC DNA]</scope>
    <source>
        <strain evidence="6 7">ATCC 13157</strain>
    </source>
</reference>
<dbReference type="PANTHER" id="PTHR11360">
    <property type="entry name" value="MONOCARBOXYLATE TRANSPORTER"/>
    <property type="match status" value="1"/>
</dbReference>
<feature type="transmembrane region" description="Helical" evidence="4">
    <location>
        <begin position="527"/>
        <end position="547"/>
    </location>
</feature>
<feature type="transmembrane region" description="Helical" evidence="4">
    <location>
        <begin position="457"/>
        <end position="474"/>
    </location>
</feature>
<dbReference type="CDD" id="cd17352">
    <property type="entry name" value="MFS_MCT_SLC16"/>
    <property type="match status" value="1"/>
</dbReference>
<accession>A0A370PG70</accession>
<dbReference type="InterPro" id="IPR050327">
    <property type="entry name" value="Proton-linked_MCT"/>
</dbReference>
<evidence type="ECO:0000256" key="4">
    <source>
        <dbReference type="SAM" id="Phobius"/>
    </source>
</evidence>
<comment type="similarity">
    <text evidence="2">Belongs to the major facilitator superfamily. Monocarboxylate porter (TC 2.A.1.13) family.</text>
</comment>
<dbReference type="Gene3D" id="1.20.1250.20">
    <property type="entry name" value="MFS general substrate transporter like domains"/>
    <property type="match status" value="2"/>
</dbReference>
<sequence length="556" mass="60444">MGGSADQSTRRSLTRTNHCPRHCLPVQSAHSRANKTAGSGVILDASLHQHDEDVILPPASNSITLKSNIRDSRNYMTNALDEGLSRLSYLALPASLLLHLLIHRSNITIVEIHVFSHTTVMDNKRSPSPAIPMDSSDSSDTEKRTPTESANKVPPPPPDGGLTAWLQVVGAFFLFFNSWGILNAYGVFQSYYQSDLIPTYSSSAITWIGTVQGFVLFLVGVIVGPIFDKGFLHSLIAFGTFMVVFGLMMTSLSTQYYQLFLAHGITVGIGCAFLFLPSIAIVATYFTSRRAVATGITASGGSIGAVIYPIMFHKLISRVGFGWTTRIIGFVALAGLSVSMLVLRRRLPPPTKSRSLLDVAALKEPTFLVFSFGLFFCFVGLYFPFFYLQSYFTYYLHNDSSLAFYIFAVLNATSVLGRITPGLMADRIGGLNTLVPISILATILAFVWIAVRNVGGAVVFTCLYGYASGAIVSLPPSILTRMSPKLGVVGTRLGMIFMFAGCGFLIGTPIASLLLDLEEASFWKAQLFSGMFVAAGTICFVVLRVMLWRKGGGWKI</sequence>
<evidence type="ECO:0000256" key="1">
    <source>
        <dbReference type="ARBA" id="ARBA00004141"/>
    </source>
</evidence>
<dbReference type="PANTHER" id="PTHR11360:SF234">
    <property type="entry name" value="MFS-TYPE TRANSPORTER DBAD-RELATED"/>
    <property type="match status" value="1"/>
</dbReference>
<keyword evidence="4" id="KW-0472">Membrane</keyword>